<dbReference type="RefSeq" id="WP_353540760.1">
    <property type="nucleotide sequence ID" value="NZ_BAABRN010000004.1"/>
</dbReference>
<dbReference type="Pfam" id="PF13305">
    <property type="entry name" value="TetR_C_33"/>
    <property type="match status" value="1"/>
</dbReference>
<evidence type="ECO:0000256" key="2">
    <source>
        <dbReference type="ARBA" id="ARBA00023125"/>
    </source>
</evidence>
<feature type="domain" description="HTH tetR-type" evidence="5">
    <location>
        <begin position="6"/>
        <end position="66"/>
    </location>
</feature>
<dbReference type="PANTHER" id="PTHR30055:SF239">
    <property type="entry name" value="TRANSCRIPTIONAL REGULATORY PROTEIN"/>
    <property type="match status" value="1"/>
</dbReference>
<keyword evidence="1" id="KW-0805">Transcription regulation</keyword>
<dbReference type="PRINTS" id="PR00455">
    <property type="entry name" value="HTHTETR"/>
</dbReference>
<reference evidence="6 7" key="1">
    <citation type="submission" date="2024-02" db="EMBL/GenBank/DDBJ databases">
        <title>Deinococcus xinjiangensis NBRC 107630.</title>
        <authorList>
            <person name="Ichikawa N."/>
            <person name="Katano-Makiyama Y."/>
            <person name="Hidaka K."/>
        </authorList>
    </citation>
    <scope>NUCLEOTIDE SEQUENCE [LARGE SCALE GENOMIC DNA]</scope>
    <source>
        <strain evidence="6 7">NBRC 107630</strain>
    </source>
</reference>
<dbReference type="InterPro" id="IPR050109">
    <property type="entry name" value="HTH-type_TetR-like_transc_reg"/>
</dbReference>
<comment type="caution">
    <text evidence="6">The sequence shown here is derived from an EMBL/GenBank/DDBJ whole genome shotgun (WGS) entry which is preliminary data.</text>
</comment>
<evidence type="ECO:0000259" key="5">
    <source>
        <dbReference type="PROSITE" id="PS50977"/>
    </source>
</evidence>
<dbReference type="SUPFAM" id="SSF46689">
    <property type="entry name" value="Homeodomain-like"/>
    <property type="match status" value="1"/>
</dbReference>
<keyword evidence="2 4" id="KW-0238">DNA-binding</keyword>
<dbReference type="SUPFAM" id="SSF48498">
    <property type="entry name" value="Tetracyclin repressor-like, C-terminal domain"/>
    <property type="match status" value="1"/>
</dbReference>
<dbReference type="InterPro" id="IPR009057">
    <property type="entry name" value="Homeodomain-like_sf"/>
</dbReference>
<dbReference type="PROSITE" id="PS50977">
    <property type="entry name" value="HTH_TETR_2"/>
    <property type="match status" value="1"/>
</dbReference>
<feature type="DNA-binding region" description="H-T-H motif" evidence="4">
    <location>
        <begin position="29"/>
        <end position="48"/>
    </location>
</feature>
<evidence type="ECO:0000313" key="7">
    <source>
        <dbReference type="Proteomes" id="UP001458946"/>
    </source>
</evidence>
<accession>A0ABP9V6A2</accession>
<sequence length="189" mass="20308">MPYPAKLSAEPILDAAQQLLETEGLDALSMRSLAQRLGVRPSSLYRHFESREVLLRALGDRAALALRDALQAAALGLEPRPALYAAAQTYLSYARTHPHIYALLLTKGDELPPEQLALSAGKKLWETLLALVGALSGHPDDTDHTVAFWTFLHGFASLERSGTFGKSGPKGGLEVGLESILGHMEAAKG</sequence>
<keyword evidence="7" id="KW-1185">Reference proteome</keyword>
<name>A0ABP9V6A2_9DEIO</name>
<protein>
    <recommendedName>
        <fullName evidence="5">HTH tetR-type domain-containing protein</fullName>
    </recommendedName>
</protein>
<dbReference type="EMBL" id="BAABRN010000004">
    <property type="protein sequence ID" value="GAA5500776.1"/>
    <property type="molecule type" value="Genomic_DNA"/>
</dbReference>
<proteinExistence type="predicted"/>
<dbReference type="Proteomes" id="UP001458946">
    <property type="component" value="Unassembled WGS sequence"/>
</dbReference>
<dbReference type="InterPro" id="IPR001647">
    <property type="entry name" value="HTH_TetR"/>
</dbReference>
<dbReference type="PANTHER" id="PTHR30055">
    <property type="entry name" value="HTH-TYPE TRANSCRIPTIONAL REGULATOR RUTR"/>
    <property type="match status" value="1"/>
</dbReference>
<dbReference type="InterPro" id="IPR025996">
    <property type="entry name" value="MT1864/Rv1816-like_C"/>
</dbReference>
<dbReference type="Pfam" id="PF00440">
    <property type="entry name" value="TetR_N"/>
    <property type="match status" value="1"/>
</dbReference>
<evidence type="ECO:0000313" key="6">
    <source>
        <dbReference type="EMBL" id="GAA5500776.1"/>
    </source>
</evidence>
<evidence type="ECO:0000256" key="4">
    <source>
        <dbReference type="PROSITE-ProRule" id="PRU00335"/>
    </source>
</evidence>
<organism evidence="6 7">
    <name type="scientific">Deinococcus xinjiangensis</name>
    <dbReference type="NCBI Taxonomy" id="457454"/>
    <lineage>
        <taxon>Bacteria</taxon>
        <taxon>Thermotogati</taxon>
        <taxon>Deinococcota</taxon>
        <taxon>Deinococci</taxon>
        <taxon>Deinococcales</taxon>
        <taxon>Deinococcaceae</taxon>
        <taxon>Deinococcus</taxon>
    </lineage>
</organism>
<evidence type="ECO:0000256" key="3">
    <source>
        <dbReference type="ARBA" id="ARBA00023163"/>
    </source>
</evidence>
<dbReference type="Gene3D" id="1.10.357.10">
    <property type="entry name" value="Tetracycline Repressor, domain 2"/>
    <property type="match status" value="1"/>
</dbReference>
<dbReference type="InterPro" id="IPR036271">
    <property type="entry name" value="Tet_transcr_reg_TetR-rel_C_sf"/>
</dbReference>
<gene>
    <name evidence="6" type="ORF">Dxin01_00501</name>
</gene>
<dbReference type="Gene3D" id="1.10.10.60">
    <property type="entry name" value="Homeodomain-like"/>
    <property type="match status" value="1"/>
</dbReference>
<keyword evidence="3" id="KW-0804">Transcription</keyword>
<evidence type="ECO:0000256" key="1">
    <source>
        <dbReference type="ARBA" id="ARBA00023015"/>
    </source>
</evidence>